<feature type="chain" id="PRO_5045808228" description="Lipoprotein" evidence="2">
    <location>
        <begin position="27"/>
        <end position="209"/>
    </location>
</feature>
<evidence type="ECO:0008006" key="5">
    <source>
        <dbReference type="Google" id="ProtNLM"/>
    </source>
</evidence>
<protein>
    <recommendedName>
        <fullName evidence="5">Lipoprotein</fullName>
    </recommendedName>
</protein>
<keyword evidence="4" id="KW-1185">Reference proteome</keyword>
<evidence type="ECO:0000256" key="2">
    <source>
        <dbReference type="SAM" id="SignalP"/>
    </source>
</evidence>
<organism evidence="3 4">
    <name type="scientific">Streptomyces aureus</name>
    <dbReference type="NCBI Taxonomy" id="193461"/>
    <lineage>
        <taxon>Bacteria</taxon>
        <taxon>Bacillati</taxon>
        <taxon>Actinomycetota</taxon>
        <taxon>Actinomycetes</taxon>
        <taxon>Kitasatosporales</taxon>
        <taxon>Streptomycetaceae</taxon>
        <taxon>Streptomyces</taxon>
    </lineage>
</organism>
<reference evidence="3 4" key="1">
    <citation type="submission" date="2024-08" db="EMBL/GenBank/DDBJ databases">
        <title>Genome sequence of Streptomyces aureus CACIA-1.46HGO.</title>
        <authorList>
            <person name="Evangelista-Martinez Z."/>
        </authorList>
    </citation>
    <scope>NUCLEOTIDE SEQUENCE [LARGE SCALE GENOMIC DNA]</scope>
    <source>
        <strain evidence="3 4">CACIA-1.46HGO</strain>
    </source>
</reference>
<evidence type="ECO:0000313" key="4">
    <source>
        <dbReference type="Proteomes" id="UP001571476"/>
    </source>
</evidence>
<evidence type="ECO:0000256" key="1">
    <source>
        <dbReference type="SAM" id="MobiDB-lite"/>
    </source>
</evidence>
<feature type="signal peptide" evidence="2">
    <location>
        <begin position="1"/>
        <end position="26"/>
    </location>
</feature>
<feature type="region of interest" description="Disordered" evidence="1">
    <location>
        <begin position="35"/>
        <end position="91"/>
    </location>
</feature>
<accession>A0ABV4SD01</accession>
<keyword evidence="2" id="KW-0732">Signal</keyword>
<sequence>MLTLTTPRRGRCAALVFLLSAAVALTGCGEERATDPAAGLPTSLARSSPPPSPSPTLTSPPASPYVEPGVVDGAPHNGDNNAYRRTGGMSPAGEKAARWEAARIEPVLKRLWGQKEWDPASVGAALLKLGYAEEGSGDEGERAGGGTLGVRGMDARYETDHYVTPDGAQVGLRVRSDACVTAFVQETNYGVKVNGPYMETGCFEPPYGH</sequence>
<gene>
    <name evidence="3" type="ORF">ACEG43_02275</name>
</gene>
<dbReference type="EMBL" id="JBGOSP010000001">
    <property type="protein sequence ID" value="MFA3835019.1"/>
    <property type="molecule type" value="Genomic_DNA"/>
</dbReference>
<comment type="caution">
    <text evidence="3">The sequence shown here is derived from an EMBL/GenBank/DDBJ whole genome shotgun (WGS) entry which is preliminary data.</text>
</comment>
<name>A0ABV4SD01_9ACTN</name>
<dbReference type="RefSeq" id="WP_372561066.1">
    <property type="nucleotide sequence ID" value="NZ_JBGOSP010000001.1"/>
</dbReference>
<dbReference type="Proteomes" id="UP001571476">
    <property type="component" value="Unassembled WGS sequence"/>
</dbReference>
<evidence type="ECO:0000313" key="3">
    <source>
        <dbReference type="EMBL" id="MFA3835019.1"/>
    </source>
</evidence>
<proteinExistence type="predicted"/>